<protein>
    <recommendedName>
        <fullName evidence="1">Ribonuclease H1 N-terminal domain-containing protein</fullName>
    </recommendedName>
</protein>
<evidence type="ECO:0000313" key="2">
    <source>
        <dbReference type="EMBL" id="KAF2703981.1"/>
    </source>
</evidence>
<dbReference type="OrthoDB" id="407198at2759"/>
<dbReference type="InterPro" id="IPR037056">
    <property type="entry name" value="RNase_H1_N_sf"/>
</dbReference>
<dbReference type="Pfam" id="PF01693">
    <property type="entry name" value="Cauli_VI"/>
    <property type="match status" value="2"/>
</dbReference>
<dbReference type="AlphaFoldDB" id="A0A6G1JUT4"/>
<sequence length="183" mass="20561">MGRKKNNEYYAVISGRIDTPTIFSSWGDVHPRVTGCESVWEGFFSRIEAELYMRKNGVSNFETVIKDTALNTTPVKGDEPYYAVANGSAPGIKRAWSGEDGALKAVREMPGACHKRFRTEAQALAFIEDWKEAYAEVVRRAVIEQLDRGLRPQNIYLDVGGLFYEGRRDSVEPMAGLFESLQV</sequence>
<dbReference type="Gene3D" id="3.40.970.10">
    <property type="entry name" value="Ribonuclease H1, N-terminal domain"/>
    <property type="match status" value="2"/>
</dbReference>
<proteinExistence type="predicted"/>
<dbReference type="SUPFAM" id="SSF55658">
    <property type="entry name" value="L9 N-domain-like"/>
    <property type="match status" value="1"/>
</dbReference>
<dbReference type="EMBL" id="MU005784">
    <property type="protein sequence ID" value="KAF2703981.1"/>
    <property type="molecule type" value="Genomic_DNA"/>
</dbReference>
<organism evidence="2 3">
    <name type="scientific">Pleomassaria siparia CBS 279.74</name>
    <dbReference type="NCBI Taxonomy" id="1314801"/>
    <lineage>
        <taxon>Eukaryota</taxon>
        <taxon>Fungi</taxon>
        <taxon>Dikarya</taxon>
        <taxon>Ascomycota</taxon>
        <taxon>Pezizomycotina</taxon>
        <taxon>Dothideomycetes</taxon>
        <taxon>Pleosporomycetidae</taxon>
        <taxon>Pleosporales</taxon>
        <taxon>Pleomassariaceae</taxon>
        <taxon>Pleomassaria</taxon>
    </lineage>
</organism>
<feature type="domain" description="Ribonuclease H1 N-terminal" evidence="1">
    <location>
        <begin position="9"/>
        <end position="52"/>
    </location>
</feature>
<evidence type="ECO:0000259" key="1">
    <source>
        <dbReference type="Pfam" id="PF01693"/>
    </source>
</evidence>
<accession>A0A6G1JUT4</accession>
<reference evidence="2" key="1">
    <citation type="journal article" date="2020" name="Stud. Mycol.">
        <title>101 Dothideomycetes genomes: a test case for predicting lifestyles and emergence of pathogens.</title>
        <authorList>
            <person name="Haridas S."/>
            <person name="Albert R."/>
            <person name="Binder M."/>
            <person name="Bloem J."/>
            <person name="Labutti K."/>
            <person name="Salamov A."/>
            <person name="Andreopoulos B."/>
            <person name="Baker S."/>
            <person name="Barry K."/>
            <person name="Bills G."/>
            <person name="Bluhm B."/>
            <person name="Cannon C."/>
            <person name="Castanera R."/>
            <person name="Culley D."/>
            <person name="Daum C."/>
            <person name="Ezra D."/>
            <person name="Gonzalez J."/>
            <person name="Henrissat B."/>
            <person name="Kuo A."/>
            <person name="Liang C."/>
            <person name="Lipzen A."/>
            <person name="Lutzoni F."/>
            <person name="Magnuson J."/>
            <person name="Mondo S."/>
            <person name="Nolan M."/>
            <person name="Ohm R."/>
            <person name="Pangilinan J."/>
            <person name="Park H.-J."/>
            <person name="Ramirez L."/>
            <person name="Alfaro M."/>
            <person name="Sun H."/>
            <person name="Tritt A."/>
            <person name="Yoshinaga Y."/>
            <person name="Zwiers L.-H."/>
            <person name="Turgeon B."/>
            <person name="Goodwin S."/>
            <person name="Spatafora J."/>
            <person name="Crous P."/>
            <person name="Grigoriev I."/>
        </authorList>
    </citation>
    <scope>NUCLEOTIDE SEQUENCE</scope>
    <source>
        <strain evidence="2">CBS 279.74</strain>
    </source>
</reference>
<dbReference type="InterPro" id="IPR011320">
    <property type="entry name" value="RNase_H1_N"/>
</dbReference>
<dbReference type="Proteomes" id="UP000799428">
    <property type="component" value="Unassembled WGS sequence"/>
</dbReference>
<gene>
    <name evidence="2" type="ORF">K504DRAFT_463056</name>
</gene>
<keyword evidence="3" id="KW-1185">Reference proteome</keyword>
<dbReference type="InterPro" id="IPR009027">
    <property type="entry name" value="Ribosomal_bL9/RNase_H1_N"/>
</dbReference>
<name>A0A6G1JUT4_9PLEO</name>
<feature type="domain" description="Ribonuclease H1 N-terminal" evidence="1">
    <location>
        <begin position="80"/>
        <end position="126"/>
    </location>
</feature>
<evidence type="ECO:0000313" key="3">
    <source>
        <dbReference type="Proteomes" id="UP000799428"/>
    </source>
</evidence>